<dbReference type="GO" id="GO:0016787">
    <property type="term" value="F:hydrolase activity"/>
    <property type="evidence" value="ECO:0007669"/>
    <property type="project" value="UniProtKB-KW"/>
</dbReference>
<organism evidence="2 3">
    <name type="scientific">Metschnikowia aff. pulcherrima</name>
    <dbReference type="NCBI Taxonomy" id="2163413"/>
    <lineage>
        <taxon>Eukaryota</taxon>
        <taxon>Fungi</taxon>
        <taxon>Dikarya</taxon>
        <taxon>Ascomycota</taxon>
        <taxon>Saccharomycotina</taxon>
        <taxon>Pichiomycetes</taxon>
        <taxon>Metschnikowiaceae</taxon>
        <taxon>Metschnikowia</taxon>
    </lineage>
</organism>
<protein>
    <submittedName>
        <fullName evidence="2">Dienelactone hydrolase</fullName>
    </submittedName>
</protein>
<evidence type="ECO:0000259" key="1">
    <source>
        <dbReference type="Pfam" id="PF01738"/>
    </source>
</evidence>
<dbReference type="STRING" id="2163413.A0A4P6XL10"/>
<reference evidence="3" key="1">
    <citation type="submission" date="2019-03" db="EMBL/GenBank/DDBJ databases">
        <title>Snf2 controls pulcherriminic acid biosynthesis and connects pigmentation and antifungal activity of the yeast Metschnikowia pulcherrima.</title>
        <authorList>
            <person name="Gore-Lloyd D."/>
            <person name="Sumann I."/>
            <person name="Brachmann A.O."/>
            <person name="Schneeberger K."/>
            <person name="Ortiz-Merino R.A."/>
            <person name="Moreno-Beltran M."/>
            <person name="Schlaefli M."/>
            <person name="Kirner P."/>
            <person name="Santos Kron A."/>
            <person name="Wolfe K.H."/>
            <person name="Piel J."/>
            <person name="Ahrens C.H."/>
            <person name="Henk D."/>
            <person name="Freimoser F.M."/>
        </authorList>
    </citation>
    <scope>NUCLEOTIDE SEQUENCE [LARGE SCALE GENOMIC DNA]</scope>
    <source>
        <strain evidence="3">APC 1.2</strain>
    </source>
</reference>
<dbReference type="EMBL" id="CP034457">
    <property type="protein sequence ID" value="QBM87205.1"/>
    <property type="molecule type" value="Genomic_DNA"/>
</dbReference>
<dbReference type="Proteomes" id="UP000292447">
    <property type="component" value="Chromosome II"/>
</dbReference>
<sequence length="238" mass="26003">MASNKPGLCCAAVNFHEGTPTGNYETVYGLDTYVVGHEHTRIIVIITDAFGHKLNNTLLIADEFARAGYKVYIPDVLEGDAFSGPIQEIFEWLPKHSFEVTAPIVNKFLQELREEAGVSAFVGVIGYCFGAKFAIPHLAVDGIATAGAVAHPSSVAIEEISAIRKPIIISAAETDPVFAPELRHQTEAKLAEIKARYQLTLFSGVEHGFAVRGNIKDPVVKYAKEKTLADQLQWFSLF</sequence>
<dbReference type="PANTHER" id="PTHR17630:SF44">
    <property type="entry name" value="PROTEIN AIM2"/>
    <property type="match status" value="1"/>
</dbReference>
<accession>A0A4P6XL10</accession>
<keyword evidence="3" id="KW-1185">Reference proteome</keyword>
<feature type="domain" description="Dienelactone hydrolase" evidence="1">
    <location>
        <begin position="31"/>
        <end position="236"/>
    </location>
</feature>
<dbReference type="AlphaFoldDB" id="A0A4P6XL10"/>
<evidence type="ECO:0000313" key="2">
    <source>
        <dbReference type="EMBL" id="QBM87205.1"/>
    </source>
</evidence>
<dbReference type="Pfam" id="PF01738">
    <property type="entry name" value="DLH"/>
    <property type="match status" value="1"/>
</dbReference>
<dbReference type="PANTHER" id="PTHR17630">
    <property type="entry name" value="DIENELACTONE HYDROLASE"/>
    <property type="match status" value="1"/>
</dbReference>
<dbReference type="InterPro" id="IPR002925">
    <property type="entry name" value="Dienelactn_hydro"/>
</dbReference>
<proteinExistence type="predicted"/>
<dbReference type="SUPFAM" id="SSF53474">
    <property type="entry name" value="alpha/beta-Hydrolases"/>
    <property type="match status" value="1"/>
</dbReference>
<gene>
    <name evidence="2" type="primary">MPUL0B04040</name>
    <name evidence="2" type="ORF">METSCH_B04040</name>
</gene>
<dbReference type="InterPro" id="IPR029058">
    <property type="entry name" value="AB_hydrolase_fold"/>
</dbReference>
<name>A0A4P6XL10_9ASCO</name>
<keyword evidence="2" id="KW-0378">Hydrolase</keyword>
<dbReference type="Gene3D" id="3.40.50.1820">
    <property type="entry name" value="alpha/beta hydrolase"/>
    <property type="match status" value="1"/>
</dbReference>
<evidence type="ECO:0000313" key="3">
    <source>
        <dbReference type="Proteomes" id="UP000292447"/>
    </source>
</evidence>